<dbReference type="Proteomes" id="UP001497516">
    <property type="component" value="Chromosome 3"/>
</dbReference>
<dbReference type="EMBL" id="OZ034816">
    <property type="protein sequence ID" value="CAL1374460.1"/>
    <property type="molecule type" value="Genomic_DNA"/>
</dbReference>
<name>A0AAV2DLS4_9ROSI</name>
<gene>
    <name evidence="2" type="ORF">LTRI10_LOCUS16325</name>
</gene>
<keyword evidence="3" id="KW-1185">Reference proteome</keyword>
<feature type="region of interest" description="Disordered" evidence="1">
    <location>
        <begin position="1"/>
        <end position="33"/>
    </location>
</feature>
<reference evidence="2 3" key="1">
    <citation type="submission" date="2024-04" db="EMBL/GenBank/DDBJ databases">
        <authorList>
            <person name="Fracassetti M."/>
        </authorList>
    </citation>
    <scope>NUCLEOTIDE SEQUENCE [LARGE SCALE GENOMIC DNA]</scope>
</reference>
<evidence type="ECO:0000313" key="3">
    <source>
        <dbReference type="Proteomes" id="UP001497516"/>
    </source>
</evidence>
<accession>A0AAV2DLS4</accession>
<protein>
    <submittedName>
        <fullName evidence="2">Uncharacterized protein</fullName>
    </submittedName>
</protein>
<proteinExistence type="predicted"/>
<sequence>MESSAHVVEEHGHDQDQPAARLRAWPGDGWSRRRRSRLSADAKLSLDHHWLAHTCGLTGRRGLIIT</sequence>
<evidence type="ECO:0000313" key="2">
    <source>
        <dbReference type="EMBL" id="CAL1374460.1"/>
    </source>
</evidence>
<feature type="compositionally biased region" description="Basic and acidic residues" evidence="1">
    <location>
        <begin position="7"/>
        <end position="16"/>
    </location>
</feature>
<organism evidence="2 3">
    <name type="scientific">Linum trigynum</name>
    <dbReference type="NCBI Taxonomy" id="586398"/>
    <lineage>
        <taxon>Eukaryota</taxon>
        <taxon>Viridiplantae</taxon>
        <taxon>Streptophyta</taxon>
        <taxon>Embryophyta</taxon>
        <taxon>Tracheophyta</taxon>
        <taxon>Spermatophyta</taxon>
        <taxon>Magnoliopsida</taxon>
        <taxon>eudicotyledons</taxon>
        <taxon>Gunneridae</taxon>
        <taxon>Pentapetalae</taxon>
        <taxon>rosids</taxon>
        <taxon>fabids</taxon>
        <taxon>Malpighiales</taxon>
        <taxon>Linaceae</taxon>
        <taxon>Linum</taxon>
    </lineage>
</organism>
<dbReference type="AlphaFoldDB" id="A0AAV2DLS4"/>
<evidence type="ECO:0000256" key="1">
    <source>
        <dbReference type="SAM" id="MobiDB-lite"/>
    </source>
</evidence>